<name>A0A1F5SND0_9BACT</name>
<accession>A0A1F5SND0</accession>
<dbReference type="EMBL" id="MFGB01000001">
    <property type="protein sequence ID" value="OGF28218.1"/>
    <property type="molecule type" value="Genomic_DNA"/>
</dbReference>
<dbReference type="Proteomes" id="UP000178367">
    <property type="component" value="Unassembled WGS sequence"/>
</dbReference>
<protein>
    <submittedName>
        <fullName evidence="1">Uncharacterized protein</fullName>
    </submittedName>
</protein>
<sequence length="151" mass="17189">MRYGEMYHKEGMVFRTKEDEKILLIGDWPRPISFKDAPGNIRAFFREIGLNGHLTVIDAMVFPAGVTLEIDCRFHWPQAKLVKANGLSMEISLSVITKLDFRKAFTAALEDFAGQRPALPNRDKEENKKNTETWVVVEGRKVPAKHLADGF</sequence>
<organism evidence="1 2">
    <name type="scientific">Candidatus Falkowbacteria bacterium RIFOXYA2_FULL_47_19</name>
    <dbReference type="NCBI Taxonomy" id="1797994"/>
    <lineage>
        <taxon>Bacteria</taxon>
        <taxon>Candidatus Falkowiibacteriota</taxon>
    </lineage>
</organism>
<evidence type="ECO:0000313" key="2">
    <source>
        <dbReference type="Proteomes" id="UP000178367"/>
    </source>
</evidence>
<dbReference type="AlphaFoldDB" id="A0A1F5SND0"/>
<gene>
    <name evidence="1" type="ORF">A2227_05495</name>
</gene>
<proteinExistence type="predicted"/>
<reference evidence="1 2" key="1">
    <citation type="journal article" date="2016" name="Nat. Commun.">
        <title>Thousands of microbial genomes shed light on interconnected biogeochemical processes in an aquifer system.</title>
        <authorList>
            <person name="Anantharaman K."/>
            <person name="Brown C.T."/>
            <person name="Hug L.A."/>
            <person name="Sharon I."/>
            <person name="Castelle C.J."/>
            <person name="Probst A.J."/>
            <person name="Thomas B.C."/>
            <person name="Singh A."/>
            <person name="Wilkins M.J."/>
            <person name="Karaoz U."/>
            <person name="Brodie E.L."/>
            <person name="Williams K.H."/>
            <person name="Hubbard S.S."/>
            <person name="Banfield J.F."/>
        </authorList>
    </citation>
    <scope>NUCLEOTIDE SEQUENCE [LARGE SCALE GENOMIC DNA]</scope>
</reference>
<comment type="caution">
    <text evidence="1">The sequence shown here is derived from an EMBL/GenBank/DDBJ whole genome shotgun (WGS) entry which is preliminary data.</text>
</comment>
<evidence type="ECO:0000313" key="1">
    <source>
        <dbReference type="EMBL" id="OGF28218.1"/>
    </source>
</evidence>